<keyword evidence="7" id="KW-0472">Membrane</keyword>
<dbReference type="InterPro" id="IPR051653">
    <property type="entry name" value="E3_ligase_sorting_rcpt"/>
</dbReference>
<dbReference type="PANTHER" id="PTHR47168">
    <property type="entry name" value="RING ZINC FINGER DOMAIN SUPERFAMILY PROTEIN-RELATED"/>
    <property type="match status" value="1"/>
</dbReference>
<dbReference type="PROSITE" id="PS50089">
    <property type="entry name" value="ZF_RING_2"/>
    <property type="match status" value="1"/>
</dbReference>
<proteinExistence type="predicted"/>
<keyword evidence="3" id="KW-0479">Metal-binding</keyword>
<keyword evidence="6" id="KW-1133">Transmembrane helix</keyword>
<organism evidence="11 12">
    <name type="scientific">Ascobolus immersus RN42</name>
    <dbReference type="NCBI Taxonomy" id="1160509"/>
    <lineage>
        <taxon>Eukaryota</taxon>
        <taxon>Fungi</taxon>
        <taxon>Dikarya</taxon>
        <taxon>Ascomycota</taxon>
        <taxon>Pezizomycotina</taxon>
        <taxon>Pezizomycetes</taxon>
        <taxon>Pezizales</taxon>
        <taxon>Ascobolaceae</taxon>
        <taxon>Ascobolus</taxon>
    </lineage>
</organism>
<dbReference type="InterPro" id="IPR013083">
    <property type="entry name" value="Znf_RING/FYVE/PHD"/>
</dbReference>
<dbReference type="SMART" id="SM00184">
    <property type="entry name" value="RING"/>
    <property type="match status" value="1"/>
</dbReference>
<feature type="region of interest" description="Disordered" evidence="9">
    <location>
        <begin position="215"/>
        <end position="236"/>
    </location>
</feature>
<evidence type="ECO:0000256" key="1">
    <source>
        <dbReference type="ARBA" id="ARBA00004167"/>
    </source>
</evidence>
<evidence type="ECO:0000256" key="2">
    <source>
        <dbReference type="ARBA" id="ARBA00022692"/>
    </source>
</evidence>
<feature type="domain" description="RING-type" evidence="10">
    <location>
        <begin position="93"/>
        <end position="135"/>
    </location>
</feature>
<keyword evidence="2" id="KW-0812">Transmembrane</keyword>
<dbReference type="CDD" id="cd16454">
    <property type="entry name" value="RING-H2_PA-TM-RING"/>
    <property type="match status" value="1"/>
</dbReference>
<dbReference type="Proteomes" id="UP000275078">
    <property type="component" value="Unassembled WGS sequence"/>
</dbReference>
<dbReference type="EMBL" id="ML119887">
    <property type="protein sequence ID" value="RPA71985.1"/>
    <property type="molecule type" value="Genomic_DNA"/>
</dbReference>
<dbReference type="PANTHER" id="PTHR47168:SF1">
    <property type="entry name" value="OS02G0798600 PROTEIN"/>
    <property type="match status" value="1"/>
</dbReference>
<evidence type="ECO:0000256" key="4">
    <source>
        <dbReference type="ARBA" id="ARBA00022771"/>
    </source>
</evidence>
<gene>
    <name evidence="11" type="ORF">BJ508DRAFT_82249</name>
</gene>
<dbReference type="Gene3D" id="3.30.40.10">
    <property type="entry name" value="Zinc/RING finger domain, C3HC4 (zinc finger)"/>
    <property type="match status" value="1"/>
</dbReference>
<evidence type="ECO:0000259" key="10">
    <source>
        <dbReference type="PROSITE" id="PS50089"/>
    </source>
</evidence>
<evidence type="ECO:0000313" key="12">
    <source>
        <dbReference type="Proteomes" id="UP000275078"/>
    </source>
</evidence>
<dbReference type="Pfam" id="PF13639">
    <property type="entry name" value="zf-RING_2"/>
    <property type="match status" value="1"/>
</dbReference>
<evidence type="ECO:0000256" key="5">
    <source>
        <dbReference type="ARBA" id="ARBA00022833"/>
    </source>
</evidence>
<dbReference type="OrthoDB" id="8062037at2759"/>
<evidence type="ECO:0000256" key="7">
    <source>
        <dbReference type="ARBA" id="ARBA00023136"/>
    </source>
</evidence>
<evidence type="ECO:0000313" key="11">
    <source>
        <dbReference type="EMBL" id="RPA71985.1"/>
    </source>
</evidence>
<accession>A0A3N4HC98</accession>
<reference evidence="11 12" key="1">
    <citation type="journal article" date="2018" name="Nat. Ecol. Evol.">
        <title>Pezizomycetes genomes reveal the molecular basis of ectomycorrhizal truffle lifestyle.</title>
        <authorList>
            <person name="Murat C."/>
            <person name="Payen T."/>
            <person name="Noel B."/>
            <person name="Kuo A."/>
            <person name="Morin E."/>
            <person name="Chen J."/>
            <person name="Kohler A."/>
            <person name="Krizsan K."/>
            <person name="Balestrini R."/>
            <person name="Da Silva C."/>
            <person name="Montanini B."/>
            <person name="Hainaut M."/>
            <person name="Levati E."/>
            <person name="Barry K.W."/>
            <person name="Belfiori B."/>
            <person name="Cichocki N."/>
            <person name="Clum A."/>
            <person name="Dockter R.B."/>
            <person name="Fauchery L."/>
            <person name="Guy J."/>
            <person name="Iotti M."/>
            <person name="Le Tacon F."/>
            <person name="Lindquist E.A."/>
            <person name="Lipzen A."/>
            <person name="Malagnac F."/>
            <person name="Mello A."/>
            <person name="Molinier V."/>
            <person name="Miyauchi S."/>
            <person name="Poulain J."/>
            <person name="Riccioni C."/>
            <person name="Rubini A."/>
            <person name="Sitrit Y."/>
            <person name="Splivallo R."/>
            <person name="Traeger S."/>
            <person name="Wang M."/>
            <person name="Zifcakova L."/>
            <person name="Wipf D."/>
            <person name="Zambonelli A."/>
            <person name="Paolocci F."/>
            <person name="Nowrousian M."/>
            <person name="Ottonello S."/>
            <person name="Baldrian P."/>
            <person name="Spatafora J.W."/>
            <person name="Henrissat B."/>
            <person name="Nagy L.G."/>
            <person name="Aury J.M."/>
            <person name="Wincker P."/>
            <person name="Grigoriev I.V."/>
            <person name="Bonfante P."/>
            <person name="Martin F.M."/>
        </authorList>
    </citation>
    <scope>NUCLEOTIDE SEQUENCE [LARGE SCALE GENOMIC DNA]</scope>
    <source>
        <strain evidence="11 12">RN42</strain>
    </source>
</reference>
<dbReference type="STRING" id="1160509.A0A3N4HC98"/>
<evidence type="ECO:0000256" key="3">
    <source>
        <dbReference type="ARBA" id="ARBA00022723"/>
    </source>
</evidence>
<name>A0A3N4HC98_ASCIM</name>
<dbReference type="SUPFAM" id="SSF57850">
    <property type="entry name" value="RING/U-box"/>
    <property type="match status" value="1"/>
</dbReference>
<dbReference type="GO" id="GO:0016020">
    <property type="term" value="C:membrane"/>
    <property type="evidence" value="ECO:0007669"/>
    <property type="project" value="UniProtKB-SubCell"/>
</dbReference>
<keyword evidence="12" id="KW-1185">Reference proteome</keyword>
<keyword evidence="4 8" id="KW-0863">Zinc-finger</keyword>
<dbReference type="AlphaFoldDB" id="A0A3N4HC98"/>
<keyword evidence="5" id="KW-0862">Zinc</keyword>
<evidence type="ECO:0000256" key="8">
    <source>
        <dbReference type="PROSITE-ProRule" id="PRU00175"/>
    </source>
</evidence>
<protein>
    <recommendedName>
        <fullName evidence="10">RING-type domain-containing protein</fullName>
    </recommendedName>
</protein>
<evidence type="ECO:0000256" key="9">
    <source>
        <dbReference type="SAM" id="MobiDB-lite"/>
    </source>
</evidence>
<evidence type="ECO:0000256" key="6">
    <source>
        <dbReference type="ARBA" id="ARBA00022989"/>
    </source>
</evidence>
<dbReference type="GO" id="GO:0008270">
    <property type="term" value="F:zinc ion binding"/>
    <property type="evidence" value="ECO:0007669"/>
    <property type="project" value="UniProtKB-KW"/>
</dbReference>
<sequence length="236" mass="26127">MSTRSRHGRGTKGLARAVLDTIPIVSFTSAEDIAGPEHSILEYKANSSDSSIHHSQRPLTIQEADCINSPSALNSCAASVNSDFLAGAPQTQCPVCMEEFEKGQHLRVIPCKHSFHQACIDPWLLNVSGSCPLCRIDLRPEDARKSFEMPPPPPPGTQLNYPPRFLQYLEVYRTTAPNSTDRLMRLQAIDDQRRLRGGRSAVPEFGITRLRNYLKKKRSKAETPSTEAAQSNGQAE</sequence>
<feature type="compositionally biased region" description="Polar residues" evidence="9">
    <location>
        <begin position="222"/>
        <end position="236"/>
    </location>
</feature>
<dbReference type="InterPro" id="IPR001841">
    <property type="entry name" value="Znf_RING"/>
</dbReference>
<comment type="subcellular location">
    <subcellularLocation>
        <location evidence="1">Membrane</location>
        <topology evidence="1">Single-pass membrane protein</topology>
    </subcellularLocation>
</comment>